<reference evidence="2" key="1">
    <citation type="journal article" date="2019" name="Int. J. Syst. Evol. Microbiol.">
        <title>The Global Catalogue of Microorganisms (GCM) 10K type strain sequencing project: providing services to taxonomists for standard genome sequencing and annotation.</title>
        <authorList>
            <consortium name="The Broad Institute Genomics Platform"/>
            <consortium name="The Broad Institute Genome Sequencing Center for Infectious Disease"/>
            <person name="Wu L."/>
            <person name="Ma J."/>
        </authorList>
    </citation>
    <scope>NUCLEOTIDE SEQUENCE [LARGE SCALE GENOMIC DNA]</scope>
    <source>
        <strain evidence="2">JCM 4738</strain>
    </source>
</reference>
<protein>
    <submittedName>
        <fullName evidence="1">Uncharacterized protein</fullName>
    </submittedName>
</protein>
<evidence type="ECO:0000313" key="2">
    <source>
        <dbReference type="Proteomes" id="UP000642673"/>
    </source>
</evidence>
<sequence length="155" mass="18120">MVMNEVYVPWPRFDRRAFLLLLDDQRRLLLCGACCRGWTVPQVRLDKGADYLGQATRYLTQRFGVRNPRFSALYGVHQSRREEPWDFDRVTASRVFIVRVTDAESSAVRHIASNHALWTMSQIRQRRREIYPEGVVLLITGYLEGWLPDGPLKLL</sequence>
<gene>
    <name evidence="1" type="ORF">GCM10010347_48950</name>
</gene>
<accession>A0ABQ3EYF9</accession>
<dbReference type="Proteomes" id="UP000642673">
    <property type="component" value="Unassembled WGS sequence"/>
</dbReference>
<proteinExistence type="predicted"/>
<organism evidence="1 2">
    <name type="scientific">Streptomyces cirratus</name>
    <dbReference type="NCBI Taxonomy" id="68187"/>
    <lineage>
        <taxon>Bacteria</taxon>
        <taxon>Bacillati</taxon>
        <taxon>Actinomycetota</taxon>
        <taxon>Actinomycetes</taxon>
        <taxon>Kitasatosporales</taxon>
        <taxon>Streptomycetaceae</taxon>
        <taxon>Streptomyces</taxon>
    </lineage>
</organism>
<keyword evidence="2" id="KW-1185">Reference proteome</keyword>
<comment type="caution">
    <text evidence="1">The sequence shown here is derived from an EMBL/GenBank/DDBJ whole genome shotgun (WGS) entry which is preliminary data.</text>
</comment>
<evidence type="ECO:0000313" key="1">
    <source>
        <dbReference type="EMBL" id="GHB72823.1"/>
    </source>
</evidence>
<dbReference type="EMBL" id="BMVP01000011">
    <property type="protein sequence ID" value="GHB72823.1"/>
    <property type="molecule type" value="Genomic_DNA"/>
</dbReference>
<name>A0ABQ3EYF9_9ACTN</name>